<dbReference type="SUPFAM" id="SSF56059">
    <property type="entry name" value="Glutathione synthetase ATP-binding domain-like"/>
    <property type="match status" value="1"/>
</dbReference>
<dbReference type="GO" id="GO:0004637">
    <property type="term" value="F:phosphoribosylamine-glycine ligase activity"/>
    <property type="evidence" value="ECO:0007669"/>
    <property type="project" value="UniProtKB-EC"/>
</dbReference>
<dbReference type="SUPFAM" id="SSF51246">
    <property type="entry name" value="Rudiment single hybrid motif"/>
    <property type="match status" value="1"/>
</dbReference>
<dbReference type="AlphaFoldDB" id="A0A1G2RLR8"/>
<dbReference type="PANTHER" id="PTHR43472">
    <property type="entry name" value="PHOSPHORIBOSYLAMINE--GLYCINE LIGASE"/>
    <property type="match status" value="1"/>
</dbReference>
<dbReference type="SMART" id="SM01209">
    <property type="entry name" value="GARS_A"/>
    <property type="match status" value="1"/>
</dbReference>
<evidence type="ECO:0000256" key="6">
    <source>
        <dbReference type="ARBA" id="ARBA00022741"/>
    </source>
</evidence>
<dbReference type="InterPro" id="IPR020562">
    <property type="entry name" value="PRibGlycinamide_synth_N"/>
</dbReference>
<comment type="pathway">
    <text evidence="3">Purine metabolism; IMP biosynthesis via de novo pathway; N(1)-(5-phospho-D-ribosyl)glycinamide from 5-phospho-alpha-D-ribose 1-diphosphate: step 2/2.</text>
</comment>
<dbReference type="InterPro" id="IPR020561">
    <property type="entry name" value="PRibGlycinamid_synth_ATP-grasp"/>
</dbReference>
<dbReference type="GO" id="GO:0046872">
    <property type="term" value="F:metal ion binding"/>
    <property type="evidence" value="ECO:0007669"/>
    <property type="project" value="InterPro"/>
</dbReference>
<dbReference type="Pfam" id="PF02844">
    <property type="entry name" value="GARS_N"/>
    <property type="match status" value="1"/>
</dbReference>
<keyword evidence="8 12" id="KW-0067">ATP-binding</keyword>
<dbReference type="GO" id="GO:0006189">
    <property type="term" value="P:'de novo' IMP biosynthetic process"/>
    <property type="evidence" value="ECO:0007669"/>
    <property type="project" value="UniProtKB-UniPathway"/>
</dbReference>
<keyword evidence="5 14" id="KW-0436">Ligase</keyword>
<dbReference type="GO" id="GO:0009113">
    <property type="term" value="P:purine nucleobase biosynthetic process"/>
    <property type="evidence" value="ECO:0007669"/>
    <property type="project" value="InterPro"/>
</dbReference>
<dbReference type="InterPro" id="IPR020559">
    <property type="entry name" value="PRibGlycinamide_synth_CS"/>
</dbReference>
<evidence type="ECO:0000256" key="8">
    <source>
        <dbReference type="ARBA" id="ARBA00022840"/>
    </source>
</evidence>
<proteinExistence type="inferred from homology"/>
<comment type="cofactor">
    <cofactor evidence="1">
        <name>Mn(2+)</name>
        <dbReference type="ChEBI" id="CHEBI:29035"/>
    </cofactor>
</comment>
<evidence type="ECO:0000256" key="10">
    <source>
        <dbReference type="ARBA" id="ARBA00042242"/>
    </source>
</evidence>
<dbReference type="Gene3D" id="3.40.50.20">
    <property type="match status" value="1"/>
</dbReference>
<evidence type="ECO:0000256" key="12">
    <source>
        <dbReference type="PROSITE-ProRule" id="PRU00409"/>
    </source>
</evidence>
<dbReference type="Pfam" id="PF02843">
    <property type="entry name" value="GARS_C"/>
    <property type="match status" value="1"/>
</dbReference>
<dbReference type="InterPro" id="IPR000115">
    <property type="entry name" value="PRibGlycinamide_synth"/>
</dbReference>
<evidence type="ECO:0000313" key="15">
    <source>
        <dbReference type="Proteomes" id="UP000176917"/>
    </source>
</evidence>
<dbReference type="InterPro" id="IPR020560">
    <property type="entry name" value="PRibGlycinamide_synth_C-dom"/>
</dbReference>
<evidence type="ECO:0000256" key="1">
    <source>
        <dbReference type="ARBA" id="ARBA00001936"/>
    </source>
</evidence>
<dbReference type="UniPathway" id="UPA00074">
    <property type="reaction ID" value="UER00125"/>
</dbReference>
<dbReference type="PROSITE" id="PS00184">
    <property type="entry name" value="GARS"/>
    <property type="match status" value="1"/>
</dbReference>
<dbReference type="GO" id="GO:0005524">
    <property type="term" value="F:ATP binding"/>
    <property type="evidence" value="ECO:0007669"/>
    <property type="project" value="UniProtKB-UniRule"/>
</dbReference>
<dbReference type="Proteomes" id="UP000176917">
    <property type="component" value="Unassembled WGS sequence"/>
</dbReference>
<dbReference type="Gene3D" id="3.30.470.20">
    <property type="entry name" value="ATP-grasp fold, B domain"/>
    <property type="match status" value="1"/>
</dbReference>
<keyword evidence="6 12" id="KW-0547">Nucleotide-binding</keyword>
<comment type="caution">
    <text evidence="14">The sequence shown here is derived from an EMBL/GenBank/DDBJ whole genome shotgun (WGS) entry which is preliminary data.</text>
</comment>
<dbReference type="InterPro" id="IPR011761">
    <property type="entry name" value="ATP-grasp"/>
</dbReference>
<evidence type="ECO:0000256" key="5">
    <source>
        <dbReference type="ARBA" id="ARBA00022598"/>
    </source>
</evidence>
<keyword evidence="7" id="KW-0658">Purine biosynthesis</keyword>
<evidence type="ECO:0000256" key="7">
    <source>
        <dbReference type="ARBA" id="ARBA00022755"/>
    </source>
</evidence>
<comment type="cofactor">
    <cofactor evidence="2">
        <name>Mg(2+)</name>
        <dbReference type="ChEBI" id="CHEBI:18420"/>
    </cofactor>
</comment>
<organism evidence="14 15">
    <name type="scientific">Candidatus Wildermuthbacteria bacterium RIFCSPLOWO2_01_FULL_48_16</name>
    <dbReference type="NCBI Taxonomy" id="1802461"/>
    <lineage>
        <taxon>Bacteria</taxon>
        <taxon>Candidatus Wildermuthiibacteriota</taxon>
    </lineage>
</organism>
<dbReference type="NCBIfam" id="TIGR00877">
    <property type="entry name" value="purD"/>
    <property type="match status" value="1"/>
</dbReference>
<dbReference type="InterPro" id="IPR016185">
    <property type="entry name" value="PreATP-grasp_dom_sf"/>
</dbReference>
<dbReference type="InterPro" id="IPR011054">
    <property type="entry name" value="Rudment_hybrid_motif"/>
</dbReference>
<evidence type="ECO:0000256" key="9">
    <source>
        <dbReference type="ARBA" id="ARBA00038345"/>
    </source>
</evidence>
<reference evidence="14 15" key="1">
    <citation type="journal article" date="2016" name="Nat. Commun.">
        <title>Thousands of microbial genomes shed light on interconnected biogeochemical processes in an aquifer system.</title>
        <authorList>
            <person name="Anantharaman K."/>
            <person name="Brown C.T."/>
            <person name="Hug L.A."/>
            <person name="Sharon I."/>
            <person name="Castelle C.J."/>
            <person name="Probst A.J."/>
            <person name="Thomas B.C."/>
            <person name="Singh A."/>
            <person name="Wilkins M.J."/>
            <person name="Karaoz U."/>
            <person name="Brodie E.L."/>
            <person name="Williams K.H."/>
            <person name="Hubbard S.S."/>
            <person name="Banfield J.F."/>
        </authorList>
    </citation>
    <scope>NUCLEOTIDE SEQUENCE [LARGE SCALE GENOMIC DNA]</scope>
</reference>
<dbReference type="Gene3D" id="3.90.600.10">
    <property type="entry name" value="Phosphoribosylglycinamide synthetase, C-terminal domain"/>
    <property type="match status" value="1"/>
</dbReference>
<evidence type="ECO:0000256" key="3">
    <source>
        <dbReference type="ARBA" id="ARBA00005174"/>
    </source>
</evidence>
<dbReference type="Pfam" id="PF01071">
    <property type="entry name" value="GARS_A"/>
    <property type="match status" value="1"/>
</dbReference>
<evidence type="ECO:0000256" key="11">
    <source>
        <dbReference type="ARBA" id="ARBA00042864"/>
    </source>
</evidence>
<dbReference type="EMBL" id="MHUG01000007">
    <property type="protein sequence ID" value="OHA73803.1"/>
    <property type="molecule type" value="Genomic_DNA"/>
</dbReference>
<evidence type="ECO:0000256" key="4">
    <source>
        <dbReference type="ARBA" id="ARBA00013255"/>
    </source>
</evidence>
<gene>
    <name evidence="14" type="ORF">A3B24_01825</name>
</gene>
<dbReference type="InterPro" id="IPR013815">
    <property type="entry name" value="ATP_grasp_subdomain_1"/>
</dbReference>
<dbReference type="SUPFAM" id="SSF52440">
    <property type="entry name" value="PreATP-grasp domain"/>
    <property type="match status" value="1"/>
</dbReference>
<accession>A0A1G2RLR8</accession>
<comment type="similarity">
    <text evidence="9">Belongs to the GARS family.</text>
</comment>
<sequence length="419" mass="45564">MNVLVLGSGGAGRQDAICWALHKSMGVDDRLYVAPGNPGTARWATNLEVNPLDNVAVLKLVRDRDYEINLVVVGPEAPLENGVVDYLNEHAPDVLVFGPTQAAARLETSKREAIEIMAIAKVPHPASEFFENPEAVKTYVAAHPGKTFVIKADYLAQGKGVHIGETPDKAKEAAEHIKKGNLQRSIVVQEFLTGIEVSVFGFVDRRNVSRLIAACDYKKLHGKNAGGMGAYARASFWTRRLEAYVRQYIMLPIVREMEGRGTPYCGVLYAGLMILPDGTVKVLEFNCRLGDPEAQVILPRFRGNFLRTLVSCANGDLLTVPMSWKRRGVTVGVVIASEGYPDAPKIDRLIDGIEEAEKLGCIVFHGATERTNAGIVTTGGRPLTVVADALTVEQARELAYKACSKIQLKGKQTIDSVGL</sequence>
<dbReference type="PANTHER" id="PTHR43472:SF1">
    <property type="entry name" value="PHOSPHORIBOSYLAMINE--GLYCINE LIGASE, CHLOROPLASTIC"/>
    <property type="match status" value="1"/>
</dbReference>
<dbReference type="SMART" id="SM01210">
    <property type="entry name" value="GARS_C"/>
    <property type="match status" value="1"/>
</dbReference>
<dbReference type="STRING" id="1802461.A3B24_01825"/>
<dbReference type="InterPro" id="IPR037123">
    <property type="entry name" value="PRibGlycinamide_synth_C_sf"/>
</dbReference>
<evidence type="ECO:0000256" key="2">
    <source>
        <dbReference type="ARBA" id="ARBA00001946"/>
    </source>
</evidence>
<protein>
    <recommendedName>
        <fullName evidence="4">phosphoribosylamine--glycine ligase</fullName>
        <ecNumber evidence="4">6.3.4.13</ecNumber>
    </recommendedName>
    <alternativeName>
        <fullName evidence="10">Glycinamide ribonucleotide synthetase</fullName>
    </alternativeName>
    <alternativeName>
        <fullName evidence="11">Phosphoribosylglycinamide synthetase</fullName>
    </alternativeName>
</protein>
<evidence type="ECO:0000259" key="13">
    <source>
        <dbReference type="PROSITE" id="PS50975"/>
    </source>
</evidence>
<dbReference type="PROSITE" id="PS50975">
    <property type="entry name" value="ATP_GRASP"/>
    <property type="match status" value="1"/>
</dbReference>
<feature type="domain" description="ATP-grasp" evidence="13">
    <location>
        <begin position="114"/>
        <end position="314"/>
    </location>
</feature>
<dbReference type="EC" id="6.3.4.13" evidence="4"/>
<evidence type="ECO:0000313" key="14">
    <source>
        <dbReference type="EMBL" id="OHA73803.1"/>
    </source>
</evidence>
<name>A0A1G2RLR8_9BACT</name>
<dbReference type="Gene3D" id="3.30.1490.20">
    <property type="entry name" value="ATP-grasp fold, A domain"/>
    <property type="match status" value="1"/>
</dbReference>